<protein>
    <submittedName>
        <fullName evidence="1">Uncharacterized protein</fullName>
    </submittedName>
</protein>
<dbReference type="Proteomes" id="UP000679312">
    <property type="component" value="Chromosome"/>
</dbReference>
<dbReference type="AlphaFoldDB" id="A0ABD7EI15"/>
<organism evidence="1 2">
    <name type="scientific">Aeromonas jandaei</name>
    <dbReference type="NCBI Taxonomy" id="650"/>
    <lineage>
        <taxon>Bacteria</taxon>
        <taxon>Pseudomonadati</taxon>
        <taxon>Pseudomonadota</taxon>
        <taxon>Gammaproteobacteria</taxon>
        <taxon>Aeromonadales</taxon>
        <taxon>Aeromonadaceae</taxon>
        <taxon>Aeromonas</taxon>
    </lineage>
</organism>
<reference evidence="1 2" key="1">
    <citation type="journal article" date="2021" name="Front. Microbiol.">
        <title>Prevalence and Genetic Analysis of Chromosomal mcr-3/7 in Aeromonas From U.S. Animal-Derived Samples.</title>
        <authorList>
            <person name="Wang Y."/>
            <person name="Hou N."/>
            <person name="Rasooly R."/>
            <person name="Gu Y."/>
            <person name="He X."/>
        </authorList>
    </citation>
    <scope>NUCLEOTIDE SEQUENCE [LARGE SCALE GENOMIC DNA]</scope>
    <source>
        <strain evidence="1 2">4608</strain>
    </source>
</reference>
<dbReference type="RefSeq" id="WP_215803761.1">
    <property type="nucleotide sequence ID" value="NZ_CP053881.1"/>
</dbReference>
<accession>A0ABD7EI15</accession>
<name>A0ABD7EI15_AERJA</name>
<proteinExistence type="predicted"/>
<dbReference type="EMBL" id="CP053881">
    <property type="protein sequence ID" value="QWL60732.1"/>
    <property type="molecule type" value="Genomic_DNA"/>
</dbReference>
<gene>
    <name evidence="1" type="ORF">HQ399_16480</name>
</gene>
<sequence length="55" mass="6242">MRIGSYINSWIFADASGFYDNNEGQVATGEGAEGNFSWSSAHLYMLYRNFLKPQE</sequence>
<evidence type="ECO:0000313" key="1">
    <source>
        <dbReference type="EMBL" id="QWL60732.1"/>
    </source>
</evidence>
<evidence type="ECO:0000313" key="2">
    <source>
        <dbReference type="Proteomes" id="UP000679312"/>
    </source>
</evidence>